<dbReference type="InterPro" id="IPR036388">
    <property type="entry name" value="WH-like_DNA-bd_sf"/>
</dbReference>
<dbReference type="RefSeq" id="WP_129601989.1">
    <property type="nucleotide sequence ID" value="NZ_CP035544.1"/>
</dbReference>
<reference evidence="1 2" key="1">
    <citation type="submission" date="2019-01" db="EMBL/GenBank/DDBJ databases">
        <title>Muriicola soli sp. nov., isolated from soil.</title>
        <authorList>
            <person name="Kang H.J."/>
            <person name="Kim S.B."/>
        </authorList>
    </citation>
    <scope>NUCLEOTIDE SEQUENCE [LARGE SCALE GENOMIC DNA]</scope>
    <source>
        <strain evidence="1 2">MMS17-SY002</strain>
    </source>
</reference>
<dbReference type="GO" id="GO:0003700">
    <property type="term" value="F:DNA-binding transcription factor activity"/>
    <property type="evidence" value="ECO:0007669"/>
    <property type="project" value="TreeGrafter"/>
</dbReference>
<proteinExistence type="predicted"/>
<dbReference type="Gene3D" id="1.10.10.10">
    <property type="entry name" value="Winged helix-like DNA-binding domain superfamily/Winged helix DNA-binding domain"/>
    <property type="match status" value="1"/>
</dbReference>
<evidence type="ECO:0000313" key="1">
    <source>
        <dbReference type="EMBL" id="QBA63215.1"/>
    </source>
</evidence>
<dbReference type="GO" id="GO:0005829">
    <property type="term" value="C:cytosol"/>
    <property type="evidence" value="ECO:0007669"/>
    <property type="project" value="TreeGrafter"/>
</dbReference>
<organism evidence="1 2">
    <name type="scientific">Muriicola soli</name>
    <dbReference type="NCBI Taxonomy" id="2507538"/>
    <lineage>
        <taxon>Bacteria</taxon>
        <taxon>Pseudomonadati</taxon>
        <taxon>Bacteroidota</taxon>
        <taxon>Flavobacteriia</taxon>
        <taxon>Flavobacteriales</taxon>
        <taxon>Flavobacteriaceae</taxon>
        <taxon>Muriicola</taxon>
    </lineage>
</organism>
<dbReference type="PANTHER" id="PTHR33221:SF13">
    <property type="entry name" value="TRANSCRIPTIONAL REGULATOR-RELATED"/>
    <property type="match status" value="1"/>
</dbReference>
<dbReference type="InterPro" id="IPR036390">
    <property type="entry name" value="WH_DNA-bd_sf"/>
</dbReference>
<dbReference type="NCBIfam" id="TIGR00738">
    <property type="entry name" value="rrf2_super"/>
    <property type="match status" value="1"/>
</dbReference>
<dbReference type="Pfam" id="PF02082">
    <property type="entry name" value="Rrf2"/>
    <property type="match status" value="1"/>
</dbReference>
<dbReference type="InterPro" id="IPR000944">
    <property type="entry name" value="Tscrpt_reg_Rrf2"/>
</dbReference>
<dbReference type="EMBL" id="CP035544">
    <property type="protein sequence ID" value="QBA63215.1"/>
    <property type="molecule type" value="Genomic_DNA"/>
</dbReference>
<sequence length="142" mass="15869">MLSNSSKYALTAVLYLADQTDETHKKMVKDLSIPTNIPKAYLAKLLQQLSKHKIISATKGPKGGYYLTEENKNLPVYRVIETIDGTQRLEACVLGIDECNSDHPCPLHQYVYPTRTALLQTLKEMTIGDLAKNLDEGATFLK</sequence>
<dbReference type="PROSITE" id="PS51197">
    <property type="entry name" value="HTH_RRF2_2"/>
    <property type="match status" value="1"/>
</dbReference>
<protein>
    <submittedName>
        <fullName evidence="1">Rrf2 family transcriptional regulator</fullName>
    </submittedName>
</protein>
<keyword evidence="2" id="KW-1185">Reference proteome</keyword>
<dbReference type="SUPFAM" id="SSF46785">
    <property type="entry name" value="Winged helix' DNA-binding domain"/>
    <property type="match status" value="1"/>
</dbReference>
<dbReference type="Proteomes" id="UP000290889">
    <property type="component" value="Chromosome"/>
</dbReference>
<gene>
    <name evidence="1" type="ORF">EQY75_00800</name>
</gene>
<accession>A0A411E675</accession>
<evidence type="ECO:0000313" key="2">
    <source>
        <dbReference type="Proteomes" id="UP000290889"/>
    </source>
</evidence>
<name>A0A411E675_9FLAO</name>
<dbReference type="AlphaFoldDB" id="A0A411E675"/>
<dbReference type="PANTHER" id="PTHR33221">
    <property type="entry name" value="WINGED HELIX-TURN-HELIX TRANSCRIPTIONAL REGULATOR, RRF2 FAMILY"/>
    <property type="match status" value="1"/>
</dbReference>
<dbReference type="KEGG" id="mur:EQY75_00800"/>
<dbReference type="OrthoDB" id="9808360at2"/>